<evidence type="ECO:0000313" key="3">
    <source>
        <dbReference type="EMBL" id="CAF3896866.1"/>
    </source>
</evidence>
<evidence type="ECO:0000313" key="2">
    <source>
        <dbReference type="EMBL" id="CAF1122138.1"/>
    </source>
</evidence>
<feature type="compositionally biased region" description="Low complexity" evidence="1">
    <location>
        <begin position="52"/>
        <end position="95"/>
    </location>
</feature>
<dbReference type="EMBL" id="CAJNOK010010685">
    <property type="protein sequence ID" value="CAF1122138.1"/>
    <property type="molecule type" value="Genomic_DNA"/>
</dbReference>
<sequence>MGTTFRGMVIMENALKPYKAGTRIMTKSFLSTSELMSVAKGIVRDTTLPRTTLPRTTLPRTTLPRTTLPRTTLPRTTLPRATLPRTTLPRTTLPRIQKTTLQ</sequence>
<accession>A0A8S2LD03</accession>
<evidence type="ECO:0000256" key="1">
    <source>
        <dbReference type="SAM" id="MobiDB-lite"/>
    </source>
</evidence>
<name>A0A8S2LD03_9BILA</name>
<reference evidence="3" key="1">
    <citation type="submission" date="2021-02" db="EMBL/GenBank/DDBJ databases">
        <authorList>
            <person name="Nowell W R."/>
        </authorList>
    </citation>
    <scope>NUCLEOTIDE SEQUENCE</scope>
</reference>
<gene>
    <name evidence="2" type="ORF">OVA965_LOCUS20233</name>
    <name evidence="3" type="ORF">TMI583_LOCUS20550</name>
</gene>
<dbReference type="Proteomes" id="UP000677228">
    <property type="component" value="Unassembled WGS sequence"/>
</dbReference>
<organism evidence="3 4">
    <name type="scientific">Didymodactylos carnosus</name>
    <dbReference type="NCBI Taxonomy" id="1234261"/>
    <lineage>
        <taxon>Eukaryota</taxon>
        <taxon>Metazoa</taxon>
        <taxon>Spiralia</taxon>
        <taxon>Gnathifera</taxon>
        <taxon>Rotifera</taxon>
        <taxon>Eurotatoria</taxon>
        <taxon>Bdelloidea</taxon>
        <taxon>Philodinida</taxon>
        <taxon>Philodinidae</taxon>
        <taxon>Didymodactylos</taxon>
    </lineage>
</organism>
<dbReference type="Proteomes" id="UP000682733">
    <property type="component" value="Unassembled WGS sequence"/>
</dbReference>
<evidence type="ECO:0000313" key="4">
    <source>
        <dbReference type="Proteomes" id="UP000682733"/>
    </source>
</evidence>
<proteinExistence type="predicted"/>
<comment type="caution">
    <text evidence="3">The sequence shown here is derived from an EMBL/GenBank/DDBJ whole genome shotgun (WGS) entry which is preliminary data.</text>
</comment>
<dbReference type="EMBL" id="CAJOBA010017766">
    <property type="protein sequence ID" value="CAF3896866.1"/>
    <property type="molecule type" value="Genomic_DNA"/>
</dbReference>
<protein>
    <submittedName>
        <fullName evidence="3">Uncharacterized protein</fullName>
    </submittedName>
</protein>
<dbReference type="AlphaFoldDB" id="A0A8S2LD03"/>
<feature type="region of interest" description="Disordered" evidence="1">
    <location>
        <begin position="52"/>
        <end position="102"/>
    </location>
</feature>